<dbReference type="PANTHER" id="PTHR11207">
    <property type="entry name" value="RIBONUCLEASE III"/>
    <property type="match status" value="1"/>
</dbReference>
<evidence type="ECO:0000313" key="9">
    <source>
        <dbReference type="EMBL" id="KAL0070093.1"/>
    </source>
</evidence>
<dbReference type="InterPro" id="IPR036389">
    <property type="entry name" value="RNase_III_sf"/>
</dbReference>
<keyword evidence="4 5" id="KW-0694">RNA-binding</keyword>
<evidence type="ECO:0000256" key="6">
    <source>
        <dbReference type="SAM" id="MobiDB-lite"/>
    </source>
</evidence>
<dbReference type="CDD" id="cd00593">
    <property type="entry name" value="RIBOc"/>
    <property type="match status" value="1"/>
</dbReference>
<dbReference type="SUPFAM" id="SSF54768">
    <property type="entry name" value="dsRNA-binding domain-like"/>
    <property type="match status" value="1"/>
</dbReference>
<feature type="domain" description="DRBM" evidence="7">
    <location>
        <begin position="290"/>
        <end position="326"/>
    </location>
</feature>
<proteinExistence type="predicted"/>
<dbReference type="PROSITE" id="PS50137">
    <property type="entry name" value="DS_RBD"/>
    <property type="match status" value="1"/>
</dbReference>
<evidence type="ECO:0000256" key="4">
    <source>
        <dbReference type="ARBA" id="ARBA00022884"/>
    </source>
</evidence>
<dbReference type="InterPro" id="IPR014720">
    <property type="entry name" value="dsRBD_dom"/>
</dbReference>
<gene>
    <name evidence="9" type="ORF">AAF712_002580</name>
</gene>
<keyword evidence="3" id="KW-0378">Hydrolase</keyword>
<dbReference type="PANTHER" id="PTHR11207:SF0">
    <property type="entry name" value="RIBONUCLEASE 3"/>
    <property type="match status" value="1"/>
</dbReference>
<dbReference type="PROSITE" id="PS50142">
    <property type="entry name" value="RNASE_3_2"/>
    <property type="match status" value="1"/>
</dbReference>
<evidence type="ECO:0000313" key="10">
    <source>
        <dbReference type="Proteomes" id="UP001437256"/>
    </source>
</evidence>
<keyword evidence="2" id="KW-0255">Endonuclease</keyword>
<reference evidence="9 10" key="1">
    <citation type="submission" date="2024-05" db="EMBL/GenBank/DDBJ databases">
        <title>A draft genome resource for the thread blight pathogen Marasmius tenuissimus strain MS-2.</title>
        <authorList>
            <person name="Yulfo-Soto G.E."/>
            <person name="Baruah I.K."/>
            <person name="Amoako-Attah I."/>
            <person name="Bukari Y."/>
            <person name="Meinhardt L.W."/>
            <person name="Bailey B.A."/>
            <person name="Cohen S.P."/>
        </authorList>
    </citation>
    <scope>NUCLEOTIDE SEQUENCE [LARGE SCALE GENOMIC DNA]</scope>
    <source>
        <strain evidence="9 10">MS-2</strain>
    </source>
</reference>
<feature type="region of interest" description="Disordered" evidence="6">
    <location>
        <begin position="172"/>
        <end position="209"/>
    </location>
</feature>
<dbReference type="Gene3D" id="1.10.1520.10">
    <property type="entry name" value="Ribonuclease III domain"/>
    <property type="match status" value="1"/>
</dbReference>
<comment type="caution">
    <text evidence="9">The sequence shown here is derived from an EMBL/GenBank/DDBJ whole genome shotgun (WGS) entry which is preliminary data.</text>
</comment>
<evidence type="ECO:0000256" key="3">
    <source>
        <dbReference type="ARBA" id="ARBA00022801"/>
    </source>
</evidence>
<evidence type="ECO:0000256" key="1">
    <source>
        <dbReference type="ARBA" id="ARBA00022722"/>
    </source>
</evidence>
<sequence length="328" mass="35636">MASMVQVSDESPLPALPSFKSRDIERKVFTHRSYYGRPNHVFEDQPTSLSPDNEKFEHLGDSVLSLVITEMLLEMYPGLRVGPSTVIGNTTLAIISRRYQLSLRLFLHPAQAIALRASPHVQADVFEAFVGGLYTDQGLEVVKPWLRALFRPYAMAAYNMIRAQHGLPPISQAFPGDPPSLSESSSSPSSSPTPSPPSSPQSESGAELPLRHAGYSNPEVQIGYLALFNQTVGKKNLSLEWRYDPLNQYIDRTSNVASGSGGGGGRQGVNQNFFFDPAIARKSANMTPVWIVKAMINGECYGEGKGATKKAAKNNAAKMGLQKLGVAV</sequence>
<keyword evidence="1" id="KW-0540">Nuclease</keyword>
<protein>
    <submittedName>
        <fullName evidence="9">Uncharacterized protein</fullName>
    </submittedName>
</protein>
<evidence type="ECO:0000259" key="8">
    <source>
        <dbReference type="PROSITE" id="PS50142"/>
    </source>
</evidence>
<dbReference type="Gene3D" id="3.30.160.20">
    <property type="match status" value="1"/>
</dbReference>
<dbReference type="SMART" id="SM00535">
    <property type="entry name" value="RIBOc"/>
    <property type="match status" value="1"/>
</dbReference>
<keyword evidence="10" id="KW-1185">Reference proteome</keyword>
<accession>A0ABR3A8S6</accession>
<evidence type="ECO:0000256" key="5">
    <source>
        <dbReference type="PROSITE-ProRule" id="PRU00266"/>
    </source>
</evidence>
<dbReference type="InterPro" id="IPR000999">
    <property type="entry name" value="RNase_III_dom"/>
</dbReference>
<evidence type="ECO:0000256" key="2">
    <source>
        <dbReference type="ARBA" id="ARBA00022759"/>
    </source>
</evidence>
<dbReference type="Pfam" id="PF14622">
    <property type="entry name" value="Ribonucleas_3_3"/>
    <property type="match status" value="1"/>
</dbReference>
<feature type="domain" description="RNase III" evidence="8">
    <location>
        <begin position="19"/>
        <end position="138"/>
    </location>
</feature>
<organism evidence="9 10">
    <name type="scientific">Marasmius tenuissimus</name>
    <dbReference type="NCBI Taxonomy" id="585030"/>
    <lineage>
        <taxon>Eukaryota</taxon>
        <taxon>Fungi</taxon>
        <taxon>Dikarya</taxon>
        <taxon>Basidiomycota</taxon>
        <taxon>Agaricomycotina</taxon>
        <taxon>Agaricomycetes</taxon>
        <taxon>Agaricomycetidae</taxon>
        <taxon>Agaricales</taxon>
        <taxon>Marasmiineae</taxon>
        <taxon>Marasmiaceae</taxon>
        <taxon>Marasmius</taxon>
    </lineage>
</organism>
<dbReference type="Proteomes" id="UP001437256">
    <property type="component" value="Unassembled WGS sequence"/>
</dbReference>
<feature type="compositionally biased region" description="Low complexity" evidence="6">
    <location>
        <begin position="179"/>
        <end position="190"/>
    </location>
</feature>
<dbReference type="SUPFAM" id="SSF69065">
    <property type="entry name" value="RNase III domain-like"/>
    <property type="match status" value="1"/>
</dbReference>
<dbReference type="Pfam" id="PF00035">
    <property type="entry name" value="dsrm"/>
    <property type="match status" value="1"/>
</dbReference>
<dbReference type="EMBL" id="JBBXMP010000008">
    <property type="protein sequence ID" value="KAL0070093.1"/>
    <property type="molecule type" value="Genomic_DNA"/>
</dbReference>
<evidence type="ECO:0000259" key="7">
    <source>
        <dbReference type="PROSITE" id="PS50137"/>
    </source>
</evidence>
<name>A0ABR3A8S6_9AGAR</name>